<comment type="function">
    <text evidence="7 9">IGPS catalyzes the conversion of PRFAR and glutamine to IGP, AICAR and glutamate. The HisF subunit catalyzes the cyclization activity that produces IGP and AICAR from PRFAR using the ammonia provided by the HisH subunit.</text>
</comment>
<dbReference type="GO" id="GO:0000105">
    <property type="term" value="P:L-histidine biosynthetic process"/>
    <property type="evidence" value="ECO:0007669"/>
    <property type="project" value="UniProtKB-UniRule"/>
</dbReference>
<comment type="pathway">
    <text evidence="1 9">Amino-acid biosynthesis; L-histidine biosynthesis; L-histidine from 5-phospho-alpha-D-ribose 1-diphosphate: step 5/9.</text>
</comment>
<dbReference type="OrthoDB" id="9781903at2"/>
<proteinExistence type="inferred from homology"/>
<dbReference type="InterPro" id="IPR011060">
    <property type="entry name" value="RibuloseP-bd_barrel"/>
</dbReference>
<feature type="active site" evidence="9">
    <location>
        <position position="15"/>
    </location>
</feature>
<dbReference type="InterPro" id="IPR004651">
    <property type="entry name" value="HisF"/>
</dbReference>
<comment type="similarity">
    <text evidence="2 9 10">Belongs to the HisA/HisF family.</text>
</comment>
<keyword evidence="11" id="KW-0378">Hydrolase</keyword>
<keyword evidence="5 9" id="KW-0368">Histidine biosynthesis</keyword>
<dbReference type="NCBIfam" id="TIGR00735">
    <property type="entry name" value="hisF"/>
    <property type="match status" value="1"/>
</dbReference>
<evidence type="ECO:0000256" key="2">
    <source>
        <dbReference type="ARBA" id="ARBA00009667"/>
    </source>
</evidence>
<dbReference type="GO" id="GO:0016787">
    <property type="term" value="F:hydrolase activity"/>
    <property type="evidence" value="ECO:0007669"/>
    <property type="project" value="UniProtKB-KW"/>
</dbReference>
<dbReference type="GO" id="GO:0016829">
    <property type="term" value="F:lyase activity"/>
    <property type="evidence" value="ECO:0007669"/>
    <property type="project" value="UniProtKB-KW"/>
</dbReference>
<dbReference type="Gene3D" id="3.20.20.70">
    <property type="entry name" value="Aldolase class I"/>
    <property type="match status" value="1"/>
</dbReference>
<evidence type="ECO:0000256" key="6">
    <source>
        <dbReference type="ARBA" id="ARBA00023239"/>
    </source>
</evidence>
<dbReference type="HAMAP" id="MF_01013">
    <property type="entry name" value="HisF"/>
    <property type="match status" value="1"/>
</dbReference>
<comment type="subcellular location">
    <subcellularLocation>
        <location evidence="9">Cytoplasm</location>
    </subcellularLocation>
</comment>
<evidence type="ECO:0000313" key="12">
    <source>
        <dbReference type="Proteomes" id="UP000197065"/>
    </source>
</evidence>
<dbReference type="GO" id="GO:0000107">
    <property type="term" value="F:imidazoleglycerol-phosphate synthase activity"/>
    <property type="evidence" value="ECO:0007669"/>
    <property type="project" value="UniProtKB-UniRule"/>
</dbReference>
<dbReference type="UniPathway" id="UPA00031">
    <property type="reaction ID" value="UER00010"/>
</dbReference>
<dbReference type="InterPro" id="IPR050064">
    <property type="entry name" value="IGPS_HisA/HisF"/>
</dbReference>
<evidence type="ECO:0000256" key="7">
    <source>
        <dbReference type="ARBA" id="ARBA00025475"/>
    </source>
</evidence>
<name>A0A212QXG6_9PROT</name>
<dbReference type="CDD" id="cd04731">
    <property type="entry name" value="HisF"/>
    <property type="match status" value="1"/>
</dbReference>
<dbReference type="InterPro" id="IPR013785">
    <property type="entry name" value="Aldolase_TIM"/>
</dbReference>
<reference evidence="11 12" key="1">
    <citation type="submission" date="2017-06" db="EMBL/GenBank/DDBJ databases">
        <authorList>
            <person name="Kim H.J."/>
            <person name="Triplett B.A."/>
        </authorList>
    </citation>
    <scope>NUCLEOTIDE SEQUENCE [LARGE SCALE GENOMIC DNA]</scope>
    <source>
        <strain evidence="11 12">B29T1</strain>
    </source>
</reference>
<comment type="subunit">
    <text evidence="3 9">Heterodimer of HisH and HisF.</text>
</comment>
<evidence type="ECO:0000256" key="3">
    <source>
        <dbReference type="ARBA" id="ARBA00011152"/>
    </source>
</evidence>
<protein>
    <recommendedName>
        <fullName evidence="9">Imidazole glycerol phosphate synthase subunit HisF</fullName>
        <ecNumber evidence="9">4.3.2.10</ecNumber>
    </recommendedName>
    <alternativeName>
        <fullName evidence="9">IGP synthase cyclase subunit</fullName>
    </alternativeName>
    <alternativeName>
        <fullName evidence="9">IGP synthase subunit HisF</fullName>
    </alternativeName>
    <alternativeName>
        <fullName evidence="9">ImGP synthase subunit HisF</fullName>
        <shortName evidence="9">IGPS subunit HisF</shortName>
    </alternativeName>
</protein>
<evidence type="ECO:0000256" key="10">
    <source>
        <dbReference type="RuleBase" id="RU003657"/>
    </source>
</evidence>
<organism evidence="11 12">
    <name type="scientific">Arboricoccus pini</name>
    <dbReference type="NCBI Taxonomy" id="1963835"/>
    <lineage>
        <taxon>Bacteria</taxon>
        <taxon>Pseudomonadati</taxon>
        <taxon>Pseudomonadota</taxon>
        <taxon>Alphaproteobacteria</taxon>
        <taxon>Geminicoccales</taxon>
        <taxon>Geminicoccaceae</taxon>
        <taxon>Arboricoccus</taxon>
    </lineage>
</organism>
<gene>
    <name evidence="9" type="primary">hisF</name>
    <name evidence="11" type="ORF">SAMN07250955_10482</name>
</gene>
<dbReference type="RefSeq" id="WP_088560677.1">
    <property type="nucleotide sequence ID" value="NZ_FYEH01000004.1"/>
</dbReference>
<dbReference type="PANTHER" id="PTHR21235">
    <property type="entry name" value="IMIDAZOLE GLYCEROL PHOSPHATE SYNTHASE SUBUNIT HISF/H IGP SYNTHASE SUBUNIT HISF/H"/>
    <property type="match status" value="1"/>
</dbReference>
<evidence type="ECO:0000256" key="4">
    <source>
        <dbReference type="ARBA" id="ARBA00022605"/>
    </source>
</evidence>
<dbReference type="EMBL" id="FYEH01000004">
    <property type="protein sequence ID" value="SNB64427.1"/>
    <property type="molecule type" value="Genomic_DNA"/>
</dbReference>
<dbReference type="InterPro" id="IPR006062">
    <property type="entry name" value="His_biosynth"/>
</dbReference>
<evidence type="ECO:0000256" key="8">
    <source>
        <dbReference type="ARBA" id="ARBA00047838"/>
    </source>
</evidence>
<keyword evidence="12" id="KW-1185">Reference proteome</keyword>
<keyword evidence="6 9" id="KW-0456">Lyase</keyword>
<dbReference type="GO" id="GO:0005737">
    <property type="term" value="C:cytoplasm"/>
    <property type="evidence" value="ECO:0007669"/>
    <property type="project" value="UniProtKB-SubCell"/>
</dbReference>
<keyword evidence="4 9" id="KW-0028">Amino-acid biosynthesis</keyword>
<dbReference type="EC" id="4.3.2.10" evidence="9"/>
<comment type="catalytic activity">
    <reaction evidence="8 9">
        <text>5-[(5-phospho-1-deoxy-D-ribulos-1-ylimino)methylamino]-1-(5-phospho-beta-D-ribosyl)imidazole-4-carboxamide + L-glutamine = D-erythro-1-(imidazol-4-yl)glycerol 3-phosphate + 5-amino-1-(5-phospho-beta-D-ribosyl)imidazole-4-carboxamide + L-glutamate + H(+)</text>
        <dbReference type="Rhea" id="RHEA:24793"/>
        <dbReference type="ChEBI" id="CHEBI:15378"/>
        <dbReference type="ChEBI" id="CHEBI:29985"/>
        <dbReference type="ChEBI" id="CHEBI:58278"/>
        <dbReference type="ChEBI" id="CHEBI:58359"/>
        <dbReference type="ChEBI" id="CHEBI:58475"/>
        <dbReference type="ChEBI" id="CHEBI:58525"/>
        <dbReference type="EC" id="4.3.2.10"/>
    </reaction>
</comment>
<dbReference type="Proteomes" id="UP000197065">
    <property type="component" value="Unassembled WGS sequence"/>
</dbReference>
<dbReference type="AlphaFoldDB" id="A0A212QXG6"/>
<dbReference type="SUPFAM" id="SSF51366">
    <property type="entry name" value="Ribulose-phoshate binding barrel"/>
    <property type="match status" value="1"/>
</dbReference>
<dbReference type="PANTHER" id="PTHR21235:SF2">
    <property type="entry name" value="IMIDAZOLE GLYCEROL PHOSPHATE SYNTHASE HISHF"/>
    <property type="match status" value="1"/>
</dbReference>
<evidence type="ECO:0000256" key="9">
    <source>
        <dbReference type="HAMAP-Rule" id="MF_01013"/>
    </source>
</evidence>
<dbReference type="Pfam" id="PF00977">
    <property type="entry name" value="His_biosynth"/>
    <property type="match status" value="1"/>
</dbReference>
<evidence type="ECO:0000256" key="5">
    <source>
        <dbReference type="ARBA" id="ARBA00023102"/>
    </source>
</evidence>
<sequence length="254" mass="26810">MSRTGLTHRIIPCLDVSHGRVVKGVKFQGLRDAGDPAERAALYQAQGADEIVILDVSATPEGRGNQHETVRRVRAALSIPLTVGGGIRTEEDAFELLEAGADKVSVNTAAVFSPEILSHIATRFGRQCCVLAIDARSQGQRFEVLIKGGREAVGKDAVAWAKEAEALGAGEILLTSWDRDGTREGFDLALTGAVAAAVHVPVIASGGADSAKHIKEAFDCGADAVLAASIFHDGDLTVGDVKSYLLEHQVRVRP</sequence>
<feature type="active site" evidence="9">
    <location>
        <position position="134"/>
    </location>
</feature>
<evidence type="ECO:0000313" key="11">
    <source>
        <dbReference type="EMBL" id="SNB64427.1"/>
    </source>
</evidence>
<accession>A0A212QXG6</accession>
<keyword evidence="9" id="KW-0963">Cytoplasm</keyword>
<evidence type="ECO:0000256" key="1">
    <source>
        <dbReference type="ARBA" id="ARBA00005091"/>
    </source>
</evidence>